<evidence type="ECO:0000313" key="2">
    <source>
        <dbReference type="EMBL" id="CDP30980.1"/>
    </source>
</evidence>
<name>A0A090CQR5_PODAN</name>
<reference evidence="3" key="2">
    <citation type="journal article" date="2014" name="Genetics">
        <title>Maintaining two mating types: Structure of the mating type locus and its role in heterokaryosis in Podospora anserina.</title>
        <authorList>
            <person name="Grognet P."/>
            <person name="Bidard F."/>
            <person name="Kuchly C."/>
            <person name="Tong L.C.H."/>
            <person name="Coppin E."/>
            <person name="Benkhali J.A."/>
            <person name="Couloux A."/>
            <person name="Wincker P."/>
            <person name="Debuchy R."/>
            <person name="Silar P."/>
        </authorList>
    </citation>
    <scope>GENOME REANNOTATION</scope>
    <source>
        <strain evidence="3">S / ATCC MYA-4624 / DSM 980 / FGSC 10383</strain>
    </source>
</reference>
<dbReference type="SUPFAM" id="SSF55486">
    <property type="entry name" value="Metalloproteases ('zincins'), catalytic domain"/>
    <property type="match status" value="1"/>
</dbReference>
<dbReference type="InterPro" id="IPR024079">
    <property type="entry name" value="MetalloPept_cat_dom_sf"/>
</dbReference>
<proteinExistence type="predicted"/>
<reference evidence="2 3" key="1">
    <citation type="journal article" date="2008" name="Genome Biol.">
        <title>The genome sequence of the model ascomycete fungus Podospora anserina.</title>
        <authorList>
            <person name="Espagne E."/>
            <person name="Lespinet O."/>
            <person name="Malagnac F."/>
            <person name="Da Silva C."/>
            <person name="Jaillon O."/>
            <person name="Porcel B.M."/>
            <person name="Couloux A."/>
            <person name="Aury J.-M."/>
            <person name="Segurens B."/>
            <person name="Poulain J."/>
            <person name="Anthouard V."/>
            <person name="Grossetete S."/>
            <person name="Khalili H."/>
            <person name="Coppin E."/>
            <person name="Dequard-Chablat M."/>
            <person name="Picard M."/>
            <person name="Contamine V."/>
            <person name="Arnaise S."/>
            <person name="Bourdais A."/>
            <person name="Berteaux-Lecellier V."/>
            <person name="Gautheret D."/>
            <person name="de Vries R.P."/>
            <person name="Battaglia E."/>
            <person name="Coutinho P.M."/>
            <person name="Danchin E.G.J."/>
            <person name="Henrissat B."/>
            <person name="El Khoury R."/>
            <person name="Sainsard-Chanet A."/>
            <person name="Boivin A."/>
            <person name="Pinan-Lucarre B."/>
            <person name="Sellem C.H."/>
            <person name="Debuchy R."/>
            <person name="Wincker P."/>
            <person name="Weissenbach J."/>
            <person name="Silar P."/>
        </authorList>
    </citation>
    <scope>NUCLEOTIDE SEQUENCE [LARGE SCALE GENOMIC DNA]</scope>
    <source>
        <strain evidence="3">S / ATCC MYA-4624 / DSM 980 / FGSC 10383</strain>
    </source>
</reference>
<dbReference type="InParanoid" id="A0A090CQR5"/>
<evidence type="ECO:0000256" key="1">
    <source>
        <dbReference type="SAM" id="MobiDB-lite"/>
    </source>
</evidence>
<protein>
    <recommendedName>
        <fullName evidence="4">Peptidase metallopeptidase domain-containing protein</fullName>
    </recommendedName>
</protein>
<organism evidence="2 3">
    <name type="scientific">Podospora anserina (strain S / ATCC MYA-4624 / DSM 980 / FGSC 10383)</name>
    <name type="common">Pleurage anserina</name>
    <dbReference type="NCBI Taxonomy" id="515849"/>
    <lineage>
        <taxon>Eukaryota</taxon>
        <taxon>Fungi</taxon>
        <taxon>Dikarya</taxon>
        <taxon>Ascomycota</taxon>
        <taxon>Pezizomycotina</taxon>
        <taxon>Sordariomycetes</taxon>
        <taxon>Sordariomycetidae</taxon>
        <taxon>Sordariales</taxon>
        <taxon>Podosporaceae</taxon>
        <taxon>Podospora</taxon>
        <taxon>Podospora anserina</taxon>
    </lineage>
</organism>
<feature type="region of interest" description="Disordered" evidence="1">
    <location>
        <begin position="29"/>
        <end position="48"/>
    </location>
</feature>
<accession>A0A090CQR5</accession>
<dbReference type="Gene3D" id="3.40.390.10">
    <property type="entry name" value="Collagenase (Catalytic Domain)"/>
    <property type="match status" value="1"/>
</dbReference>
<dbReference type="EMBL" id="FO904941">
    <property type="protein sequence ID" value="CDP30980.1"/>
    <property type="molecule type" value="Genomic_DNA"/>
</dbReference>
<dbReference type="Proteomes" id="UP000001197">
    <property type="component" value="Chromosome 6"/>
</dbReference>
<dbReference type="eggNOG" id="ENOG502SH8B">
    <property type="taxonomic scope" value="Eukaryota"/>
</dbReference>
<keyword evidence="3" id="KW-1185">Reference proteome</keyword>
<dbReference type="GO" id="GO:0008237">
    <property type="term" value="F:metallopeptidase activity"/>
    <property type="evidence" value="ECO:0007669"/>
    <property type="project" value="InterPro"/>
</dbReference>
<dbReference type="Pfam" id="PF13688">
    <property type="entry name" value="Reprolysin_5"/>
    <property type="match status" value="1"/>
</dbReference>
<evidence type="ECO:0000313" key="3">
    <source>
        <dbReference type="Proteomes" id="UP000001197"/>
    </source>
</evidence>
<evidence type="ECO:0008006" key="4">
    <source>
        <dbReference type="Google" id="ProtNLM"/>
    </source>
</evidence>
<sequence>MATPTSERSTKEIIIGQVIDALGEHALDTVSPSDKIPSLPRDDSSPEDDFFPHCITQQPIPRPFRGPGAPHNIMVGLEKECPRWAPGSVIRWVALTSGFKTSSDASYAATHLNLACQKWNDLSIGVTFEWVTDPKDATFALCHGGDSGGTLASAFFPNANDLNMMLVYNPVFSMPRWKANLWKVFTHELGHVLGLRHEFAVDVNPETGTVFEAAASVQLGPRNEKSVMNYSRAPPEIQVSDVESTKAFYALREGEGGVPAMVGLTEVVDYVPM</sequence>
<dbReference type="AlphaFoldDB" id="A0A090CQR5"/>